<dbReference type="PANTHER" id="PTHR43434">
    <property type="entry name" value="PHOSPHOGLYCOLATE PHOSPHATASE"/>
    <property type="match status" value="1"/>
</dbReference>
<dbReference type="SUPFAM" id="SSF56784">
    <property type="entry name" value="HAD-like"/>
    <property type="match status" value="1"/>
</dbReference>
<dbReference type="InterPro" id="IPR023214">
    <property type="entry name" value="HAD_sf"/>
</dbReference>
<name>A0A1J4SAN7_9BACT</name>
<dbReference type="InterPro" id="IPR050155">
    <property type="entry name" value="HAD-like_hydrolase_sf"/>
</dbReference>
<dbReference type="GO" id="GO:0006281">
    <property type="term" value="P:DNA repair"/>
    <property type="evidence" value="ECO:0007669"/>
    <property type="project" value="TreeGrafter"/>
</dbReference>
<reference evidence="1 2" key="1">
    <citation type="journal article" date="2016" name="Environ. Microbiol.">
        <title>Genomic resolution of a cold subsurface aquifer community provides metabolic insights for novel microbes adapted to high CO concentrations.</title>
        <authorList>
            <person name="Probst A.J."/>
            <person name="Castelle C.J."/>
            <person name="Singh A."/>
            <person name="Brown C.T."/>
            <person name="Anantharaman K."/>
            <person name="Sharon I."/>
            <person name="Hug L.A."/>
            <person name="Burstein D."/>
            <person name="Emerson J.B."/>
            <person name="Thomas B.C."/>
            <person name="Banfield J.F."/>
        </authorList>
    </citation>
    <scope>NUCLEOTIDE SEQUENCE [LARGE SCALE GENOMIC DNA]</scope>
    <source>
        <strain evidence="1">CG1_02_38_46</strain>
    </source>
</reference>
<dbReference type="Gene3D" id="3.40.50.1000">
    <property type="entry name" value="HAD superfamily/HAD-like"/>
    <property type="match status" value="1"/>
</dbReference>
<dbReference type="STRING" id="1817893.AUJ66_08500"/>
<evidence type="ECO:0000313" key="1">
    <source>
        <dbReference type="EMBL" id="OIN95724.1"/>
    </source>
</evidence>
<gene>
    <name evidence="1" type="ORF">AUJ66_08500</name>
</gene>
<dbReference type="Proteomes" id="UP000182278">
    <property type="component" value="Unassembled WGS sequence"/>
</dbReference>
<dbReference type="GO" id="GO:0005829">
    <property type="term" value="C:cytosol"/>
    <property type="evidence" value="ECO:0007669"/>
    <property type="project" value="TreeGrafter"/>
</dbReference>
<dbReference type="PANTHER" id="PTHR43434:SF1">
    <property type="entry name" value="PHOSPHOGLYCOLATE PHOSPHATASE"/>
    <property type="match status" value="1"/>
</dbReference>
<dbReference type="InterPro" id="IPR041492">
    <property type="entry name" value="HAD_2"/>
</dbReference>
<protein>
    <submittedName>
        <fullName evidence="1">Haloacid dehalogenase</fullName>
    </submittedName>
</protein>
<dbReference type="CDD" id="cd01427">
    <property type="entry name" value="HAD_like"/>
    <property type="match status" value="1"/>
</dbReference>
<organism evidence="1 2">
    <name type="scientific">Candidatus Desantisbacteria bacterium CG1_02_38_46</name>
    <dbReference type="NCBI Taxonomy" id="1817893"/>
    <lineage>
        <taxon>Bacteria</taxon>
        <taxon>Candidatus Desantisiibacteriota</taxon>
    </lineage>
</organism>
<dbReference type="AlphaFoldDB" id="A0A1J4SAN7"/>
<dbReference type="EMBL" id="MNUO01000130">
    <property type="protein sequence ID" value="OIN95724.1"/>
    <property type="molecule type" value="Genomic_DNA"/>
</dbReference>
<comment type="caution">
    <text evidence="1">The sequence shown here is derived from an EMBL/GenBank/DDBJ whole genome shotgun (WGS) entry which is preliminary data.</text>
</comment>
<dbReference type="InterPro" id="IPR036412">
    <property type="entry name" value="HAD-like_sf"/>
</dbReference>
<dbReference type="GO" id="GO:0008967">
    <property type="term" value="F:phosphoglycolate phosphatase activity"/>
    <property type="evidence" value="ECO:0007669"/>
    <property type="project" value="TreeGrafter"/>
</dbReference>
<dbReference type="InterPro" id="IPR023198">
    <property type="entry name" value="PGP-like_dom2"/>
</dbReference>
<dbReference type="Pfam" id="PF13419">
    <property type="entry name" value="HAD_2"/>
    <property type="match status" value="1"/>
</dbReference>
<evidence type="ECO:0000313" key="2">
    <source>
        <dbReference type="Proteomes" id="UP000182278"/>
    </source>
</evidence>
<proteinExistence type="predicted"/>
<sequence length="295" mass="34000">MSDPTLVFKNFKPTREFLVGIDSDGCAFDTMEIKHKECFIPNIIKYFGLQKVSKYARDAAEFVNLYSKSRGANRFIALIEVFDLLRERKEVLMRNAEIPQAQPLRDWIKKESKLGNPTLRKYVQENNDQFMKKTLEWSEAVNNTVENIVQGVPPFPFVRESLEKLFLKADIVIVSATPQQALEREWKEHGVDKYVALIVGQEVGSKSEILNYVGKGKYAKDKVLMVGDAPGDLKAARENQVLFFPVNSGHEEDSWEKFYKEVLDKFLSGIYAGDYEKALIEEFNKYLPELPPWKK</sequence>
<accession>A0A1J4SAN7</accession>
<dbReference type="Gene3D" id="1.10.150.240">
    <property type="entry name" value="Putative phosphatase, domain 2"/>
    <property type="match status" value="1"/>
</dbReference>